<dbReference type="PANTHER" id="PTHR10680:SF38">
    <property type="entry name" value="BLL1368 PROTEIN"/>
    <property type="match status" value="1"/>
</dbReference>
<dbReference type="GO" id="GO:0046872">
    <property type="term" value="F:metal ion binding"/>
    <property type="evidence" value="ECO:0007669"/>
    <property type="project" value="UniProtKB-KW"/>
</dbReference>
<dbReference type="GO" id="GO:0004497">
    <property type="term" value="F:monooxygenase activity"/>
    <property type="evidence" value="ECO:0007669"/>
    <property type="project" value="UniProtKB-KW"/>
</dbReference>
<evidence type="ECO:0000256" key="8">
    <source>
        <dbReference type="ARBA" id="ARBA00023180"/>
    </source>
</evidence>
<dbReference type="Proteomes" id="UP001634394">
    <property type="component" value="Unassembled WGS sequence"/>
</dbReference>
<protein>
    <recommendedName>
        <fullName evidence="14">Peptidylglycine monooxygenase</fullName>
    </recommendedName>
</protein>
<evidence type="ECO:0000256" key="6">
    <source>
        <dbReference type="ARBA" id="ARBA00023033"/>
    </source>
</evidence>
<feature type="signal peptide" evidence="9">
    <location>
        <begin position="1"/>
        <end position="23"/>
    </location>
</feature>
<keyword evidence="3 9" id="KW-0732">Signal</keyword>
<dbReference type="PROSITE" id="PS00085">
    <property type="entry name" value="CU2_MONOOXYGENASE_2"/>
    <property type="match status" value="1"/>
</dbReference>
<evidence type="ECO:0000256" key="5">
    <source>
        <dbReference type="ARBA" id="ARBA00023008"/>
    </source>
</evidence>
<accession>A0ABD3X7Z5</accession>
<keyword evidence="2" id="KW-0479">Metal-binding</keyword>
<evidence type="ECO:0000256" key="3">
    <source>
        <dbReference type="ARBA" id="ARBA00022729"/>
    </source>
</evidence>
<sequence>MGRRVICLPWYVTKVLIFVLIRAGPIEQNSPQTNFDVVSEKQIQMSKIRVEQPDSYMCIAVPFNDLETPNLVGFQIEAIRGLIHHVAVAVCEEYESNETIWDCKNHQGHLCSGRSIAFGGWDGWSQHHSKMMFPNDVAVTLGKNSKLNYVIVQAHFKDAVPDIKIMERNPTNVTLYMTRESRRFSYQQVLFFSSGYIPPFSEDFKAEMMCKWEGITVHVFEYSVHTHDHGILVEGYVVRNNTAILLVKQSPKGKHHDKTRLSEPFEIRSGDILAGRCTFRNMESHRIKFGLGGADEMCNLDLAFKYDSTETENFPRAIKCSADVQEHVWCPNGSSHQNNVLCGLH</sequence>
<dbReference type="Gene3D" id="2.60.120.310">
    <property type="entry name" value="Copper type II, ascorbate-dependent monooxygenase, N-terminal domain"/>
    <property type="match status" value="1"/>
</dbReference>
<feature type="domain" description="Copper type II ascorbate-dependent monooxygenase C-terminal" evidence="11">
    <location>
        <begin position="193"/>
        <end position="304"/>
    </location>
</feature>
<comment type="caution">
    <text evidence="12">The sequence shown here is derived from an EMBL/GenBank/DDBJ whole genome shotgun (WGS) entry which is preliminary data.</text>
</comment>
<dbReference type="PANTHER" id="PTHR10680">
    <property type="entry name" value="PEPTIDYL-GLYCINE ALPHA-AMIDATING MONOOXYGENASE"/>
    <property type="match status" value="1"/>
</dbReference>
<evidence type="ECO:0000259" key="11">
    <source>
        <dbReference type="Pfam" id="PF03712"/>
    </source>
</evidence>
<reference evidence="12 13" key="1">
    <citation type="submission" date="2024-11" db="EMBL/GenBank/DDBJ databases">
        <title>Chromosome-level genome assembly of the freshwater bivalve Anodonta woodiana.</title>
        <authorList>
            <person name="Chen X."/>
        </authorList>
    </citation>
    <scope>NUCLEOTIDE SEQUENCE [LARGE SCALE GENOMIC DNA]</scope>
    <source>
        <strain evidence="12">MN2024</strain>
        <tissue evidence="12">Gills</tissue>
    </source>
</reference>
<dbReference type="InterPro" id="IPR008977">
    <property type="entry name" value="PHM/PNGase_F_dom_sf"/>
</dbReference>
<proteinExistence type="predicted"/>
<evidence type="ECO:0000256" key="7">
    <source>
        <dbReference type="ARBA" id="ARBA00023157"/>
    </source>
</evidence>
<evidence type="ECO:0000256" key="1">
    <source>
        <dbReference type="ARBA" id="ARBA00001973"/>
    </source>
</evidence>
<dbReference type="InterPro" id="IPR036939">
    <property type="entry name" value="Cu2_ascorb_mOase_N_sf"/>
</dbReference>
<dbReference type="Pfam" id="PF03712">
    <property type="entry name" value="Cu2_monoox_C"/>
    <property type="match status" value="1"/>
</dbReference>
<comment type="cofactor">
    <cofactor evidence="1">
        <name>Cu(2+)</name>
        <dbReference type="ChEBI" id="CHEBI:29036"/>
    </cofactor>
</comment>
<feature type="chain" id="PRO_5044761384" description="Peptidylglycine monooxygenase" evidence="9">
    <location>
        <begin position="24"/>
        <end position="345"/>
    </location>
</feature>
<gene>
    <name evidence="12" type="ORF">ACJMK2_028198</name>
</gene>
<evidence type="ECO:0000256" key="4">
    <source>
        <dbReference type="ARBA" id="ARBA00023002"/>
    </source>
</evidence>
<keyword evidence="4" id="KW-0560">Oxidoreductase</keyword>
<evidence type="ECO:0000259" key="10">
    <source>
        <dbReference type="Pfam" id="PF01082"/>
    </source>
</evidence>
<evidence type="ECO:0000313" key="12">
    <source>
        <dbReference type="EMBL" id="KAL3881806.1"/>
    </source>
</evidence>
<name>A0ABD3X7Z5_SINWO</name>
<dbReference type="InterPro" id="IPR014783">
    <property type="entry name" value="Cu2_ascorb_mOase_CS-2"/>
</dbReference>
<dbReference type="SUPFAM" id="SSF49742">
    <property type="entry name" value="PHM/PNGase F"/>
    <property type="match status" value="2"/>
</dbReference>
<dbReference type="Pfam" id="PF01082">
    <property type="entry name" value="Cu2_monooxygen"/>
    <property type="match status" value="1"/>
</dbReference>
<feature type="domain" description="Copper type II ascorbate-dependent monooxygenase N-terminal" evidence="10">
    <location>
        <begin position="43"/>
        <end position="158"/>
    </location>
</feature>
<dbReference type="Gene3D" id="2.60.120.230">
    <property type="match status" value="1"/>
</dbReference>
<keyword evidence="13" id="KW-1185">Reference proteome</keyword>
<dbReference type="AlphaFoldDB" id="A0ABD3X7Z5"/>
<dbReference type="InterPro" id="IPR014784">
    <property type="entry name" value="Cu2_ascorb_mOase-like_C"/>
</dbReference>
<evidence type="ECO:0000256" key="9">
    <source>
        <dbReference type="SAM" id="SignalP"/>
    </source>
</evidence>
<keyword evidence="8" id="KW-0325">Glycoprotein</keyword>
<organism evidence="12 13">
    <name type="scientific">Sinanodonta woodiana</name>
    <name type="common">Chinese pond mussel</name>
    <name type="synonym">Anodonta woodiana</name>
    <dbReference type="NCBI Taxonomy" id="1069815"/>
    <lineage>
        <taxon>Eukaryota</taxon>
        <taxon>Metazoa</taxon>
        <taxon>Spiralia</taxon>
        <taxon>Lophotrochozoa</taxon>
        <taxon>Mollusca</taxon>
        <taxon>Bivalvia</taxon>
        <taxon>Autobranchia</taxon>
        <taxon>Heteroconchia</taxon>
        <taxon>Palaeoheterodonta</taxon>
        <taxon>Unionida</taxon>
        <taxon>Unionoidea</taxon>
        <taxon>Unionidae</taxon>
        <taxon>Unioninae</taxon>
        <taxon>Sinanodonta</taxon>
    </lineage>
</organism>
<keyword evidence="6" id="KW-0503">Monooxygenase</keyword>
<evidence type="ECO:0008006" key="14">
    <source>
        <dbReference type="Google" id="ProtNLM"/>
    </source>
</evidence>
<dbReference type="InterPro" id="IPR024548">
    <property type="entry name" value="Cu2_monoox_C"/>
</dbReference>
<dbReference type="InterPro" id="IPR000323">
    <property type="entry name" value="Cu2_ascorb_mOase_N"/>
</dbReference>
<evidence type="ECO:0000256" key="2">
    <source>
        <dbReference type="ARBA" id="ARBA00022723"/>
    </source>
</evidence>
<evidence type="ECO:0000313" key="13">
    <source>
        <dbReference type="Proteomes" id="UP001634394"/>
    </source>
</evidence>
<keyword evidence="5" id="KW-0186">Copper</keyword>
<keyword evidence="7" id="KW-1015">Disulfide bond</keyword>
<dbReference type="EMBL" id="JBJQND010000003">
    <property type="protein sequence ID" value="KAL3881806.1"/>
    <property type="molecule type" value="Genomic_DNA"/>
</dbReference>